<evidence type="ECO:0000313" key="8">
    <source>
        <dbReference type="EMBL" id="EDQ91065.1"/>
    </source>
</evidence>
<dbReference type="Proteomes" id="UP000001357">
    <property type="component" value="Unassembled WGS sequence"/>
</dbReference>
<dbReference type="STRING" id="81824.A9UUB3"/>
<dbReference type="SMART" id="SM00184">
    <property type="entry name" value="RING"/>
    <property type="match status" value="1"/>
</dbReference>
<gene>
    <name evidence="8" type="ORF">MONBRDRAFT_15555</name>
</gene>
<protein>
    <recommendedName>
        <fullName evidence="10">RING-type E3 ubiquitin transferase</fullName>
    </recommendedName>
</protein>
<evidence type="ECO:0000259" key="7">
    <source>
        <dbReference type="PROSITE" id="PS50103"/>
    </source>
</evidence>
<dbReference type="OMA" id="ICRTISY"/>
<dbReference type="eggNOG" id="KOG1039">
    <property type="taxonomic scope" value="Eukaryota"/>
</dbReference>
<evidence type="ECO:0000256" key="3">
    <source>
        <dbReference type="ARBA" id="ARBA00022771"/>
    </source>
</evidence>
<dbReference type="RefSeq" id="XP_001744362.1">
    <property type="nucleotide sequence ID" value="XM_001744310.1"/>
</dbReference>
<keyword evidence="2 5" id="KW-0479">Metal-binding</keyword>
<dbReference type="CDD" id="cd16521">
    <property type="entry name" value="RING-HC_MKRN"/>
    <property type="match status" value="1"/>
</dbReference>
<dbReference type="KEGG" id="mbr:MONBRDRAFT_15555"/>
<keyword evidence="3 5" id="KW-0863">Zinc-finger</keyword>
<evidence type="ECO:0000256" key="5">
    <source>
        <dbReference type="PROSITE-ProRule" id="PRU00723"/>
    </source>
</evidence>
<dbReference type="InterPro" id="IPR017907">
    <property type="entry name" value="Znf_RING_CS"/>
</dbReference>
<organism evidence="8 9">
    <name type="scientific">Monosiga brevicollis</name>
    <name type="common">Choanoflagellate</name>
    <dbReference type="NCBI Taxonomy" id="81824"/>
    <lineage>
        <taxon>Eukaryota</taxon>
        <taxon>Choanoflagellata</taxon>
        <taxon>Craspedida</taxon>
        <taxon>Salpingoecidae</taxon>
        <taxon>Monosiga</taxon>
    </lineage>
</organism>
<feature type="domain" description="RING-type" evidence="6">
    <location>
        <begin position="69"/>
        <end position="122"/>
    </location>
</feature>
<evidence type="ECO:0008006" key="10">
    <source>
        <dbReference type="Google" id="ProtNLM"/>
    </source>
</evidence>
<dbReference type="SUPFAM" id="SSF57850">
    <property type="entry name" value="RING/U-box"/>
    <property type="match status" value="1"/>
</dbReference>
<keyword evidence="9" id="KW-1185">Reference proteome</keyword>
<dbReference type="PROSITE" id="PS00518">
    <property type="entry name" value="ZF_RING_1"/>
    <property type="match status" value="1"/>
</dbReference>
<evidence type="ECO:0000313" key="9">
    <source>
        <dbReference type="Proteomes" id="UP000001357"/>
    </source>
</evidence>
<evidence type="ECO:0000256" key="4">
    <source>
        <dbReference type="ARBA" id="ARBA00022833"/>
    </source>
</evidence>
<dbReference type="InterPro" id="IPR013083">
    <property type="entry name" value="Znf_RING/FYVE/PHD"/>
</dbReference>
<evidence type="ECO:0000256" key="2">
    <source>
        <dbReference type="ARBA" id="ARBA00022723"/>
    </source>
</evidence>
<dbReference type="AlphaFoldDB" id="A9UUB3"/>
<dbReference type="GO" id="GO:0061630">
    <property type="term" value="F:ubiquitin protein ligase activity"/>
    <property type="evidence" value="ECO:0007669"/>
    <property type="project" value="InterPro"/>
</dbReference>
<reference evidence="8 9" key="1">
    <citation type="journal article" date="2008" name="Nature">
        <title>The genome of the choanoflagellate Monosiga brevicollis and the origin of metazoans.</title>
        <authorList>
            <consortium name="JGI Sequencing"/>
            <person name="King N."/>
            <person name="Westbrook M.J."/>
            <person name="Young S.L."/>
            <person name="Kuo A."/>
            <person name="Abedin M."/>
            <person name="Chapman J."/>
            <person name="Fairclough S."/>
            <person name="Hellsten U."/>
            <person name="Isogai Y."/>
            <person name="Letunic I."/>
            <person name="Marr M."/>
            <person name="Pincus D."/>
            <person name="Putnam N."/>
            <person name="Rokas A."/>
            <person name="Wright K.J."/>
            <person name="Zuzow R."/>
            <person name="Dirks W."/>
            <person name="Good M."/>
            <person name="Goodstein D."/>
            <person name="Lemons D."/>
            <person name="Li W."/>
            <person name="Lyons J.B."/>
            <person name="Morris A."/>
            <person name="Nichols S."/>
            <person name="Richter D.J."/>
            <person name="Salamov A."/>
            <person name="Bork P."/>
            <person name="Lim W.A."/>
            <person name="Manning G."/>
            <person name="Miller W.T."/>
            <person name="McGinnis W."/>
            <person name="Shapiro H."/>
            <person name="Tjian R."/>
            <person name="Grigoriev I.V."/>
            <person name="Rokhsar D."/>
        </authorList>
    </citation>
    <scope>NUCLEOTIDE SEQUENCE [LARGE SCALE GENOMIC DNA]</scope>
    <source>
        <strain evidence="9">MX1 / ATCC 50154</strain>
    </source>
</reference>
<dbReference type="InParanoid" id="A9UUB3"/>
<feature type="zinc finger region" description="C3H1-type" evidence="5">
    <location>
        <begin position="151"/>
        <end position="180"/>
    </location>
</feature>
<dbReference type="GO" id="GO:0000209">
    <property type="term" value="P:protein polyubiquitination"/>
    <property type="evidence" value="ECO:0007669"/>
    <property type="project" value="InterPro"/>
</dbReference>
<feature type="non-terminal residue" evidence="8">
    <location>
        <position position="1"/>
    </location>
</feature>
<name>A9UUB3_MONBE</name>
<dbReference type="InterPro" id="IPR045072">
    <property type="entry name" value="MKRN-like"/>
</dbReference>
<dbReference type="PROSITE" id="PS50103">
    <property type="entry name" value="ZF_C3H1"/>
    <property type="match status" value="1"/>
</dbReference>
<dbReference type="EMBL" id="CH991546">
    <property type="protein sequence ID" value="EDQ91065.1"/>
    <property type="molecule type" value="Genomic_DNA"/>
</dbReference>
<accession>A9UUB3</accession>
<dbReference type="PANTHER" id="PTHR11224">
    <property type="entry name" value="MAKORIN-RELATED"/>
    <property type="match status" value="1"/>
</dbReference>
<dbReference type="Gene3D" id="3.30.40.10">
    <property type="entry name" value="Zinc/RING finger domain, C3HC4 (zinc finger)"/>
    <property type="match status" value="1"/>
</dbReference>
<evidence type="ECO:0000256" key="1">
    <source>
        <dbReference type="ARBA" id="ARBA00022679"/>
    </source>
</evidence>
<evidence type="ECO:0000259" key="6">
    <source>
        <dbReference type="PROSITE" id="PS50089"/>
    </source>
</evidence>
<feature type="domain" description="C3H1-type" evidence="7">
    <location>
        <begin position="151"/>
        <end position="180"/>
    </location>
</feature>
<keyword evidence="4 5" id="KW-0862">Zinc</keyword>
<dbReference type="GeneID" id="5889491"/>
<proteinExistence type="predicted"/>
<dbReference type="PROSITE" id="PS50089">
    <property type="entry name" value="ZF_RING_2"/>
    <property type="match status" value="1"/>
</dbReference>
<keyword evidence="1" id="KW-0808">Transferase</keyword>
<dbReference type="Pfam" id="PF13639">
    <property type="entry name" value="zf-RING_2"/>
    <property type="match status" value="1"/>
</dbReference>
<dbReference type="PANTHER" id="PTHR11224:SF10">
    <property type="entry name" value="IP09428P-RELATED"/>
    <property type="match status" value="1"/>
</dbReference>
<dbReference type="GO" id="GO:0008270">
    <property type="term" value="F:zinc ion binding"/>
    <property type="evidence" value="ECO:0007669"/>
    <property type="project" value="UniProtKB-KW"/>
</dbReference>
<sequence>LCPMAMALGICPDDDCIHLHGLVCPACGRAHLHPYAPEEHDAQTNACYEQLAREHEQQDVEERSKAIDCCICMEPVLEKPTASQRRFGILPNCDHAFCLQCLREWRAKHEQGSAVRSCPICRTISYFVVPSSVWVFSPEEKAAVIAGYKSKMSAIDCMHFQMGAGSCPFGNSCFYRHRYRVRLAWSASLIQSCLPMRLRHGSCFV</sequence>
<dbReference type="InterPro" id="IPR000571">
    <property type="entry name" value="Znf_CCCH"/>
</dbReference>
<dbReference type="InterPro" id="IPR001841">
    <property type="entry name" value="Znf_RING"/>
</dbReference>